<accession>A0ABQ5I2B8</accession>
<protein>
    <submittedName>
        <fullName evidence="1">Uncharacterized protein</fullName>
    </submittedName>
</protein>
<evidence type="ECO:0000313" key="1">
    <source>
        <dbReference type="EMBL" id="GJT94248.1"/>
    </source>
</evidence>
<keyword evidence="2" id="KW-1185">Reference proteome</keyword>
<gene>
    <name evidence="1" type="ORF">Tco_1083093</name>
</gene>
<evidence type="ECO:0000313" key="2">
    <source>
        <dbReference type="Proteomes" id="UP001151760"/>
    </source>
</evidence>
<dbReference type="EMBL" id="BQNB010020278">
    <property type="protein sequence ID" value="GJT94248.1"/>
    <property type="molecule type" value="Genomic_DNA"/>
</dbReference>
<sequence>MIARGAPNLAKRDFRNLQTHRASLVGSALLQPILTNVDWPREYTFPIVKTRETAHKVDAPYVIKDFHKLGWSLRHLITLEFFHYVARVHSFLTKLSGIFIDGGPEGNRSQRSFCLKWRTHRSNLLALASFLQRDTEGRNGPYSLCRFLFMMKVILQWSIDFGFGQPQSLSYRNLMAEDHALFDHKNGIFHPLRLKLVSSHLCTRCGSNRERAFWKEFAKDRRSPSIKDFHRLPQPCHERCVTYIVETCLEHAYEPKGM</sequence>
<name>A0ABQ5I2B8_9ASTR</name>
<dbReference type="Proteomes" id="UP001151760">
    <property type="component" value="Unassembled WGS sequence"/>
</dbReference>
<reference evidence="1" key="1">
    <citation type="journal article" date="2022" name="Int. J. Mol. Sci.">
        <title>Draft Genome of Tanacetum Coccineum: Genomic Comparison of Closely Related Tanacetum-Family Plants.</title>
        <authorList>
            <person name="Yamashiro T."/>
            <person name="Shiraishi A."/>
            <person name="Nakayama K."/>
            <person name="Satake H."/>
        </authorList>
    </citation>
    <scope>NUCLEOTIDE SEQUENCE</scope>
</reference>
<reference evidence="1" key="2">
    <citation type="submission" date="2022-01" db="EMBL/GenBank/DDBJ databases">
        <authorList>
            <person name="Yamashiro T."/>
            <person name="Shiraishi A."/>
            <person name="Satake H."/>
            <person name="Nakayama K."/>
        </authorList>
    </citation>
    <scope>NUCLEOTIDE SEQUENCE</scope>
</reference>
<organism evidence="1 2">
    <name type="scientific">Tanacetum coccineum</name>
    <dbReference type="NCBI Taxonomy" id="301880"/>
    <lineage>
        <taxon>Eukaryota</taxon>
        <taxon>Viridiplantae</taxon>
        <taxon>Streptophyta</taxon>
        <taxon>Embryophyta</taxon>
        <taxon>Tracheophyta</taxon>
        <taxon>Spermatophyta</taxon>
        <taxon>Magnoliopsida</taxon>
        <taxon>eudicotyledons</taxon>
        <taxon>Gunneridae</taxon>
        <taxon>Pentapetalae</taxon>
        <taxon>asterids</taxon>
        <taxon>campanulids</taxon>
        <taxon>Asterales</taxon>
        <taxon>Asteraceae</taxon>
        <taxon>Asteroideae</taxon>
        <taxon>Anthemideae</taxon>
        <taxon>Anthemidinae</taxon>
        <taxon>Tanacetum</taxon>
    </lineage>
</organism>
<comment type="caution">
    <text evidence="1">The sequence shown here is derived from an EMBL/GenBank/DDBJ whole genome shotgun (WGS) entry which is preliminary data.</text>
</comment>
<proteinExistence type="predicted"/>